<evidence type="ECO:0000313" key="2">
    <source>
        <dbReference type="EMBL" id="CAJ0592313.1"/>
    </source>
</evidence>
<proteinExistence type="predicted"/>
<dbReference type="Proteomes" id="UP001176961">
    <property type="component" value="Unassembled WGS sequence"/>
</dbReference>
<reference evidence="2" key="1">
    <citation type="submission" date="2023-07" db="EMBL/GenBank/DDBJ databases">
        <authorList>
            <consortium name="CYATHOMIX"/>
        </authorList>
    </citation>
    <scope>NUCLEOTIDE SEQUENCE</scope>
    <source>
        <strain evidence="2">N/A</strain>
    </source>
</reference>
<accession>A0AA36GJI6</accession>
<dbReference type="EMBL" id="CATQJL010000066">
    <property type="protein sequence ID" value="CAJ0592313.1"/>
    <property type="molecule type" value="Genomic_DNA"/>
</dbReference>
<comment type="caution">
    <text evidence="2">The sequence shown here is derived from an EMBL/GenBank/DDBJ whole genome shotgun (WGS) entry which is preliminary data.</text>
</comment>
<keyword evidence="3" id="KW-1185">Reference proteome</keyword>
<name>A0AA36GJI6_CYLNA</name>
<evidence type="ECO:0000313" key="3">
    <source>
        <dbReference type="Proteomes" id="UP001176961"/>
    </source>
</evidence>
<organism evidence="2 3">
    <name type="scientific">Cylicocyclus nassatus</name>
    <name type="common">Nematode worm</name>
    <dbReference type="NCBI Taxonomy" id="53992"/>
    <lineage>
        <taxon>Eukaryota</taxon>
        <taxon>Metazoa</taxon>
        <taxon>Ecdysozoa</taxon>
        <taxon>Nematoda</taxon>
        <taxon>Chromadorea</taxon>
        <taxon>Rhabditida</taxon>
        <taxon>Rhabditina</taxon>
        <taxon>Rhabditomorpha</taxon>
        <taxon>Strongyloidea</taxon>
        <taxon>Strongylidae</taxon>
        <taxon>Cylicocyclus</taxon>
    </lineage>
</organism>
<feature type="compositionally biased region" description="Basic and acidic residues" evidence="1">
    <location>
        <begin position="137"/>
        <end position="147"/>
    </location>
</feature>
<gene>
    <name evidence="2" type="ORF">CYNAS_LOCUS4296</name>
</gene>
<feature type="region of interest" description="Disordered" evidence="1">
    <location>
        <begin position="133"/>
        <end position="198"/>
    </location>
</feature>
<sequence>MTCIPAALNGFVDIAEDGTIRLRKGTTPPGAVLVIPEGKYAAWKALFPSGLDKALESKYRTSRRLWFSMTDIPADGPEGSSIITPEGVSVFWSGFPVPIDAGDWQPNPPETLPEVSYADIMRLFGVSVAAGPADALPRQEPEPRPSEETTTEPTPPAPEPERTNTSTHQQEREPPALVNAAEACPACDPEPEPFNGAA</sequence>
<protein>
    <submittedName>
        <fullName evidence="2">Uncharacterized protein</fullName>
    </submittedName>
</protein>
<evidence type="ECO:0000256" key="1">
    <source>
        <dbReference type="SAM" id="MobiDB-lite"/>
    </source>
</evidence>
<dbReference type="AlphaFoldDB" id="A0AA36GJI6"/>
<feature type="non-terminal residue" evidence="2">
    <location>
        <position position="198"/>
    </location>
</feature>